<evidence type="ECO:0000313" key="3">
    <source>
        <dbReference type="Proteomes" id="UP000216857"/>
    </source>
</evidence>
<dbReference type="PANTHER" id="PTHR34408">
    <property type="entry name" value="FAMILY PROTEIN, PUTATIVE-RELATED"/>
    <property type="match status" value="1"/>
</dbReference>
<dbReference type="InterPro" id="IPR052354">
    <property type="entry name" value="Cell_Wall_Dynamics_Protein"/>
</dbReference>
<dbReference type="InterPro" id="IPR000726">
    <property type="entry name" value="Glyco_hydro_19_cat"/>
</dbReference>
<evidence type="ECO:0000259" key="1">
    <source>
        <dbReference type="Pfam" id="PF00182"/>
    </source>
</evidence>
<dbReference type="Gene3D" id="1.10.530.10">
    <property type="match status" value="1"/>
</dbReference>
<protein>
    <submittedName>
        <fullName evidence="2">Chitinase</fullName>
    </submittedName>
</protein>
<keyword evidence="3" id="KW-1185">Reference proteome</keyword>
<proteinExistence type="predicted"/>
<dbReference type="GO" id="GO:0006032">
    <property type="term" value="P:chitin catabolic process"/>
    <property type="evidence" value="ECO:0007669"/>
    <property type="project" value="InterPro"/>
</dbReference>
<dbReference type="InterPro" id="IPR023346">
    <property type="entry name" value="Lysozyme-like_dom_sf"/>
</dbReference>
<organism evidence="2 3">
    <name type="scientific">Bordetella genomosp. 9</name>
    <dbReference type="NCBI Taxonomy" id="1416803"/>
    <lineage>
        <taxon>Bacteria</taxon>
        <taxon>Pseudomonadati</taxon>
        <taxon>Pseudomonadota</taxon>
        <taxon>Betaproteobacteria</taxon>
        <taxon>Burkholderiales</taxon>
        <taxon>Alcaligenaceae</taxon>
        <taxon>Bordetella</taxon>
    </lineage>
</organism>
<accession>A0A261RF13</accession>
<dbReference type="SUPFAM" id="SSF53955">
    <property type="entry name" value="Lysozyme-like"/>
    <property type="match status" value="1"/>
</dbReference>
<reference evidence="2" key="1">
    <citation type="submission" date="2017-05" db="EMBL/GenBank/DDBJ databases">
        <title>Complete and WGS of Bordetella genogroups.</title>
        <authorList>
            <person name="Spilker T."/>
            <person name="Lipuma J."/>
        </authorList>
    </citation>
    <scope>NUCLEOTIDE SEQUENCE</scope>
    <source>
        <strain evidence="2">AU21707</strain>
    </source>
</reference>
<dbReference type="Pfam" id="PF00182">
    <property type="entry name" value="Glyco_hydro_19"/>
    <property type="match status" value="1"/>
</dbReference>
<dbReference type="GO" id="GO:0004568">
    <property type="term" value="F:chitinase activity"/>
    <property type="evidence" value="ECO:0007669"/>
    <property type="project" value="InterPro"/>
</dbReference>
<name>A0A261RF13_9BORD</name>
<comment type="caution">
    <text evidence="2">The sequence shown here is derived from an EMBL/GenBank/DDBJ whole genome shotgun (WGS) entry which is preliminary data.</text>
</comment>
<dbReference type="RefSeq" id="WP_094846596.1">
    <property type="nucleotide sequence ID" value="NZ_NEVJ01000002.1"/>
</dbReference>
<feature type="domain" description="Glycoside hydrolase family 19 catalytic" evidence="1">
    <location>
        <begin position="38"/>
        <end position="134"/>
    </location>
</feature>
<dbReference type="EMBL" id="NEVJ01000002">
    <property type="protein sequence ID" value="OZI23626.1"/>
    <property type="molecule type" value="Genomic_DNA"/>
</dbReference>
<dbReference type="PANTHER" id="PTHR34408:SF1">
    <property type="entry name" value="GLYCOSYL HYDROLASE FAMILY 19 DOMAIN-CONTAINING PROTEIN HI_1415"/>
    <property type="match status" value="1"/>
</dbReference>
<dbReference type="AlphaFoldDB" id="A0A261RF13"/>
<dbReference type="GO" id="GO:0016998">
    <property type="term" value="P:cell wall macromolecule catabolic process"/>
    <property type="evidence" value="ECO:0007669"/>
    <property type="project" value="InterPro"/>
</dbReference>
<evidence type="ECO:0000313" key="2">
    <source>
        <dbReference type="EMBL" id="OZI23626.1"/>
    </source>
</evidence>
<dbReference type="OrthoDB" id="1491023at2"/>
<dbReference type="Proteomes" id="UP000216857">
    <property type="component" value="Unassembled WGS sequence"/>
</dbReference>
<gene>
    <name evidence="2" type="ORF">CAL26_09295</name>
</gene>
<sequence length="176" mass="19220">MTKEEFAAAALLSDAQADRWYVPVLNAMDEFSIDTPTRVAAYLAQVGHESGGFIHTKELWGPTPAQQRYEGRLDLGNTQPGDGKKYMGRGLIQITGRSNYAKVARGLGVDVLGNPQLLEQTDLAARSAAWWWQAHGCNGLAASGDFEALTRRINGGLNGYVDRMRRWKVARGVLGA</sequence>